<protein>
    <recommendedName>
        <fullName evidence="4">Pseudouridine synthase I TruA alpha/beta domain-containing protein</fullName>
    </recommendedName>
</protein>
<dbReference type="Gene3D" id="3.30.70.660">
    <property type="entry name" value="Pseudouridine synthase I, catalytic domain, C-terminal subdomain"/>
    <property type="match status" value="1"/>
</dbReference>
<dbReference type="PANTHER" id="PTHR11142">
    <property type="entry name" value="PSEUDOURIDYLATE SYNTHASE"/>
    <property type="match status" value="1"/>
</dbReference>
<feature type="domain" description="Pseudouridine synthase I TruA alpha/beta" evidence="4">
    <location>
        <begin position="154"/>
        <end position="256"/>
    </location>
</feature>
<dbReference type="PIRSF" id="PIRSF001430">
    <property type="entry name" value="tRNA_psdUrid_synth"/>
    <property type="match status" value="1"/>
</dbReference>
<organism evidence="5">
    <name type="scientific">marine metagenome</name>
    <dbReference type="NCBI Taxonomy" id="408172"/>
    <lineage>
        <taxon>unclassified sequences</taxon>
        <taxon>metagenomes</taxon>
        <taxon>ecological metagenomes</taxon>
    </lineage>
</organism>
<evidence type="ECO:0000256" key="2">
    <source>
        <dbReference type="ARBA" id="ARBA00022694"/>
    </source>
</evidence>
<dbReference type="NCBIfam" id="TIGR00071">
    <property type="entry name" value="hisT_truA"/>
    <property type="match status" value="1"/>
</dbReference>
<dbReference type="HAMAP" id="MF_00171">
    <property type="entry name" value="TruA"/>
    <property type="match status" value="1"/>
</dbReference>
<dbReference type="CDD" id="cd02570">
    <property type="entry name" value="PseudoU_synth_EcTruA"/>
    <property type="match status" value="1"/>
</dbReference>
<comment type="similarity">
    <text evidence="1">Belongs to the tRNA pseudouridine synthase TruA family.</text>
</comment>
<dbReference type="EMBL" id="UINC01075292">
    <property type="protein sequence ID" value="SVC13330.1"/>
    <property type="molecule type" value="Genomic_DNA"/>
</dbReference>
<dbReference type="InterPro" id="IPR020097">
    <property type="entry name" value="PsdUridine_synth_TruA_a/b_dom"/>
</dbReference>
<reference evidence="5" key="1">
    <citation type="submission" date="2018-05" db="EMBL/GenBank/DDBJ databases">
        <authorList>
            <person name="Lanie J.A."/>
            <person name="Ng W.-L."/>
            <person name="Kazmierczak K.M."/>
            <person name="Andrzejewski T.M."/>
            <person name="Davidsen T.M."/>
            <person name="Wayne K.J."/>
            <person name="Tettelin H."/>
            <person name="Glass J.I."/>
            <person name="Rusch D."/>
            <person name="Podicherti R."/>
            <person name="Tsui H.-C.T."/>
            <person name="Winkler M.E."/>
        </authorList>
    </citation>
    <scope>NUCLEOTIDE SEQUENCE</scope>
</reference>
<evidence type="ECO:0000256" key="3">
    <source>
        <dbReference type="ARBA" id="ARBA00023235"/>
    </source>
</evidence>
<dbReference type="FunFam" id="3.30.70.580:FF:000001">
    <property type="entry name" value="tRNA pseudouridine synthase A"/>
    <property type="match status" value="1"/>
</dbReference>
<dbReference type="GO" id="GO:0003723">
    <property type="term" value="F:RNA binding"/>
    <property type="evidence" value="ECO:0007669"/>
    <property type="project" value="InterPro"/>
</dbReference>
<dbReference type="GO" id="GO:0031119">
    <property type="term" value="P:tRNA pseudouridine synthesis"/>
    <property type="evidence" value="ECO:0007669"/>
    <property type="project" value="TreeGrafter"/>
</dbReference>
<accession>A0A382JMI8</accession>
<dbReference type="PANTHER" id="PTHR11142:SF0">
    <property type="entry name" value="TRNA PSEUDOURIDINE SYNTHASE-LIKE 1"/>
    <property type="match status" value="1"/>
</dbReference>
<dbReference type="Pfam" id="PF01416">
    <property type="entry name" value="PseudoU_synth_1"/>
    <property type="match status" value="2"/>
</dbReference>
<dbReference type="Gene3D" id="3.30.70.580">
    <property type="entry name" value="Pseudouridine synthase I, catalytic domain, N-terminal subdomain"/>
    <property type="match status" value="1"/>
</dbReference>
<dbReference type="InterPro" id="IPR020095">
    <property type="entry name" value="PsdUridine_synth_TruA_C"/>
</dbReference>
<keyword evidence="2" id="KW-0819">tRNA processing</keyword>
<feature type="domain" description="Pseudouridine synthase I TruA alpha/beta" evidence="4">
    <location>
        <begin position="19"/>
        <end position="114"/>
    </location>
</feature>
<dbReference type="InterPro" id="IPR020094">
    <property type="entry name" value="TruA/RsuA/RluB/E/F_N"/>
</dbReference>
<name>A0A382JMI8_9ZZZZ</name>
<sequence length="270" mass="29923">MEIPIEDSSPQPTRYALTVEYDGSQFNGWQVQIGVPTVQEALEAALSRVANHPVRVTGAGRTDTGVHATGQVAHFESSSPRSLRSWLKGANTWLPQGASILSVSPVGFDFHARFSATGRAYRYVIFNRPVAPTFLRGRVTWEYRPMDVSRMRAAAALLVGRHDFNAYRAVGCQSKSSVRELRRLRVSTSGQWIWVDAEAESFLQHMVRNIVGVLLAVGAGEKEVTWAGEVLNSRDRRSGGVTAPPDGLYFVRASYPAPYELPTVPECRFW</sequence>
<evidence type="ECO:0000259" key="4">
    <source>
        <dbReference type="Pfam" id="PF01416"/>
    </source>
</evidence>
<dbReference type="GO" id="GO:0009982">
    <property type="term" value="F:pseudouridine synthase activity"/>
    <property type="evidence" value="ECO:0007669"/>
    <property type="project" value="InterPro"/>
</dbReference>
<dbReference type="SUPFAM" id="SSF55120">
    <property type="entry name" value="Pseudouridine synthase"/>
    <property type="match status" value="1"/>
</dbReference>
<dbReference type="InterPro" id="IPR001406">
    <property type="entry name" value="PsdUridine_synth_TruA"/>
</dbReference>
<dbReference type="InterPro" id="IPR020103">
    <property type="entry name" value="PsdUridine_synth_cat_dom_sf"/>
</dbReference>
<evidence type="ECO:0000313" key="5">
    <source>
        <dbReference type="EMBL" id="SVC13330.1"/>
    </source>
</evidence>
<dbReference type="AlphaFoldDB" id="A0A382JMI8"/>
<proteinExistence type="inferred from homology"/>
<evidence type="ECO:0000256" key="1">
    <source>
        <dbReference type="ARBA" id="ARBA00009375"/>
    </source>
</evidence>
<gene>
    <name evidence="5" type="ORF">METZ01_LOCUS266184</name>
</gene>
<keyword evidence="3" id="KW-0413">Isomerase</keyword>